<protein>
    <submittedName>
        <fullName evidence="1">Uncharacterized protein</fullName>
    </submittedName>
</protein>
<name>A0ABQ2NNV0_9BACI</name>
<proteinExistence type="predicted"/>
<sequence>MIQNEKIVINRIYYIYCLKKHEIKNKLTVNLLKLKKLSKKVDNMLFFL</sequence>
<evidence type="ECO:0000313" key="2">
    <source>
        <dbReference type="Proteomes" id="UP000641206"/>
    </source>
</evidence>
<keyword evidence="2" id="KW-1185">Reference proteome</keyword>
<evidence type="ECO:0000313" key="1">
    <source>
        <dbReference type="EMBL" id="GGP06976.1"/>
    </source>
</evidence>
<accession>A0ABQ2NNV0</accession>
<reference evidence="2" key="1">
    <citation type="journal article" date="2019" name="Int. J. Syst. Evol. Microbiol.">
        <title>The Global Catalogue of Microorganisms (GCM) 10K type strain sequencing project: providing services to taxonomists for standard genome sequencing and annotation.</title>
        <authorList>
            <consortium name="The Broad Institute Genomics Platform"/>
            <consortium name="The Broad Institute Genome Sequencing Center for Infectious Disease"/>
            <person name="Wu L."/>
            <person name="Ma J."/>
        </authorList>
    </citation>
    <scope>NUCLEOTIDE SEQUENCE [LARGE SCALE GENOMIC DNA]</scope>
    <source>
        <strain evidence="2">CGMCC 1.7693</strain>
    </source>
</reference>
<dbReference type="Proteomes" id="UP000641206">
    <property type="component" value="Unassembled WGS sequence"/>
</dbReference>
<dbReference type="EMBL" id="BMLW01000001">
    <property type="protein sequence ID" value="GGP06976.1"/>
    <property type="molecule type" value="Genomic_DNA"/>
</dbReference>
<gene>
    <name evidence="1" type="ORF">GCM10011346_01120</name>
</gene>
<comment type="caution">
    <text evidence="1">The sequence shown here is derived from an EMBL/GenBank/DDBJ whole genome shotgun (WGS) entry which is preliminary data.</text>
</comment>
<organism evidence="1 2">
    <name type="scientific">Oceanobacillus neutriphilus</name>
    <dbReference type="NCBI Taxonomy" id="531815"/>
    <lineage>
        <taxon>Bacteria</taxon>
        <taxon>Bacillati</taxon>
        <taxon>Bacillota</taxon>
        <taxon>Bacilli</taxon>
        <taxon>Bacillales</taxon>
        <taxon>Bacillaceae</taxon>
        <taxon>Oceanobacillus</taxon>
    </lineage>
</organism>